<dbReference type="KEGG" id="pgin:FRZ67_10795"/>
<dbReference type="RefSeq" id="WP_147189566.1">
    <property type="nucleotide sequence ID" value="NZ_CP042435.1"/>
</dbReference>
<dbReference type="InterPro" id="IPR051173">
    <property type="entry name" value="Ca_channel_alpha-2/delta"/>
</dbReference>
<dbReference type="InterPro" id="IPR036465">
    <property type="entry name" value="vWFA_dom_sf"/>
</dbReference>
<reference evidence="2 3" key="1">
    <citation type="journal article" date="2016" name="Int. J. Syst. Evol. Microbiol.">
        <title>Panacibacter ginsenosidivorans gen. nov., sp. nov., with ginsenoside converting activity isolated from soil of a ginseng field.</title>
        <authorList>
            <person name="Siddiqi M.Z."/>
            <person name="Muhammad Shafi S."/>
            <person name="Choi K.D."/>
            <person name="Im W.T."/>
        </authorList>
    </citation>
    <scope>NUCLEOTIDE SEQUENCE [LARGE SCALE GENOMIC DNA]</scope>
    <source>
        <strain evidence="2 3">Gsoil1550</strain>
    </source>
</reference>
<dbReference type="CDD" id="cd01465">
    <property type="entry name" value="vWA_subgroup"/>
    <property type="match status" value="1"/>
</dbReference>
<dbReference type="InterPro" id="IPR021908">
    <property type="entry name" value="YfbK_C"/>
</dbReference>
<dbReference type="InterPro" id="IPR008969">
    <property type="entry name" value="CarboxyPept-like_regulatory"/>
</dbReference>
<dbReference type="InterPro" id="IPR002035">
    <property type="entry name" value="VWF_A"/>
</dbReference>
<dbReference type="SUPFAM" id="SSF53300">
    <property type="entry name" value="vWA-like"/>
    <property type="match status" value="1"/>
</dbReference>
<name>A0A5B8V950_9BACT</name>
<dbReference type="Proteomes" id="UP000321533">
    <property type="component" value="Chromosome"/>
</dbReference>
<organism evidence="2 3">
    <name type="scientific">Panacibacter ginsenosidivorans</name>
    <dbReference type="NCBI Taxonomy" id="1813871"/>
    <lineage>
        <taxon>Bacteria</taxon>
        <taxon>Pseudomonadati</taxon>
        <taxon>Bacteroidota</taxon>
        <taxon>Chitinophagia</taxon>
        <taxon>Chitinophagales</taxon>
        <taxon>Chitinophagaceae</taxon>
        <taxon>Panacibacter</taxon>
    </lineage>
</organism>
<gene>
    <name evidence="2" type="ORF">FRZ67_10795</name>
</gene>
<dbReference type="PANTHER" id="PTHR10166:SF37">
    <property type="entry name" value="STOLID, ISOFORM H"/>
    <property type="match status" value="1"/>
</dbReference>
<evidence type="ECO:0000313" key="2">
    <source>
        <dbReference type="EMBL" id="QEC67759.1"/>
    </source>
</evidence>
<dbReference type="SUPFAM" id="SSF49464">
    <property type="entry name" value="Carboxypeptidase regulatory domain-like"/>
    <property type="match status" value="1"/>
</dbReference>
<dbReference type="AlphaFoldDB" id="A0A5B8V950"/>
<dbReference type="EMBL" id="CP042435">
    <property type="protein sequence ID" value="QEC67759.1"/>
    <property type="molecule type" value="Genomic_DNA"/>
</dbReference>
<keyword evidence="3" id="KW-1185">Reference proteome</keyword>
<dbReference type="Gene3D" id="2.60.40.1120">
    <property type="entry name" value="Carboxypeptidase-like, regulatory domain"/>
    <property type="match status" value="1"/>
</dbReference>
<proteinExistence type="predicted"/>
<accession>A0A5B8V950</accession>
<evidence type="ECO:0000313" key="3">
    <source>
        <dbReference type="Proteomes" id="UP000321533"/>
    </source>
</evidence>
<protein>
    <submittedName>
        <fullName evidence="2">DUF3520 domain-containing protein</fullName>
    </submittedName>
</protein>
<dbReference type="SMART" id="SM00327">
    <property type="entry name" value="VWA"/>
    <property type="match status" value="1"/>
</dbReference>
<dbReference type="Pfam" id="PF12034">
    <property type="entry name" value="YfbK_C"/>
    <property type="match status" value="1"/>
</dbReference>
<dbReference type="PROSITE" id="PS50234">
    <property type="entry name" value="VWFA"/>
    <property type="match status" value="1"/>
</dbReference>
<dbReference type="Pfam" id="PF00092">
    <property type="entry name" value="VWA"/>
    <property type="match status" value="1"/>
</dbReference>
<sequence>MQSHSQYYLRGEVKDENGQGIYNAKIFLSSKGTIPFYTGSSGAFGIPLSTPTDSIIFMADGYETIKTLTDARKYNTYTLKFASANALVAKHKLYSLVPQNADDVTETYYNQGETYTNLIENDFTFAEKYPETGFALNINRASYSNIRRFLNNNMTVPPDAVRIEEMLNYFDFADKANTDRDNFSCATQLTQSPWDVGKRLLFIKFKAPYINVDTAPPTNLVFLVDVSGSMENPNRLPLLKDAFKMLVNNLRDKDTIAMVIYGGIVGTYLQPISCKYKDSINRSIDKLEASGETPGEAAIRTAYALAERMYKKEANNRIILATDGDFNVGQTTDKELEDLVVTHRNSGIYLTCLGVGMGNYKDSKLEILAKKGNGNFAYIDNIYEAEKVLISEFSKTMYAVANDASVNVYFNPYYVKRYRLIGFDNRKELLENSVAELEGGEVGSGHSLMAVFEIEPVDAMYDSIMRNNPDVNIAQLQLHYKVPQSDQQVVKNFSVPNNFEDFNTCDSSIRFATSVIMFGGLLKQSELWENLNWEDIIKIARNSAMENDFSQKEFVALVGKAKIIYEPYRKKKKKEQE</sequence>
<dbReference type="InterPro" id="IPR022156">
    <property type="entry name" value="Uncharacterised_YfbK_N"/>
</dbReference>
<dbReference type="Pfam" id="PF12450">
    <property type="entry name" value="vWF_A"/>
    <property type="match status" value="1"/>
</dbReference>
<dbReference type="OrthoDB" id="9805121at2"/>
<feature type="domain" description="VWFA" evidence="1">
    <location>
        <begin position="219"/>
        <end position="397"/>
    </location>
</feature>
<dbReference type="PANTHER" id="PTHR10166">
    <property type="entry name" value="VOLTAGE-DEPENDENT CALCIUM CHANNEL SUBUNIT ALPHA-2/DELTA-RELATED"/>
    <property type="match status" value="1"/>
</dbReference>
<evidence type="ECO:0000259" key="1">
    <source>
        <dbReference type="PROSITE" id="PS50234"/>
    </source>
</evidence>
<dbReference type="Gene3D" id="3.40.50.410">
    <property type="entry name" value="von Willebrand factor, type A domain"/>
    <property type="match status" value="1"/>
</dbReference>